<accession>A0A506VAJ8</accession>
<comment type="subcellular location">
    <subcellularLocation>
        <location evidence="1 10">Cell inner membrane</location>
        <topology evidence="1 10">Multi-pass membrane protein</topology>
    </subcellularLocation>
</comment>
<dbReference type="NCBIfam" id="TIGR00974">
    <property type="entry name" value="3a0107s02c"/>
    <property type="match status" value="1"/>
</dbReference>
<dbReference type="PANTHER" id="PTHR43470:SF6">
    <property type="entry name" value="PHOSPHATE TRANSPORT SYSTEM PERMEASE PROTEIN PSTA"/>
    <property type="match status" value="1"/>
</dbReference>
<dbReference type="InterPro" id="IPR005672">
    <property type="entry name" value="Phosphate_PstA"/>
</dbReference>
<dbReference type="Gene3D" id="1.10.3720.10">
    <property type="entry name" value="MetI-like"/>
    <property type="match status" value="1"/>
</dbReference>
<dbReference type="CDD" id="cd06261">
    <property type="entry name" value="TM_PBP2"/>
    <property type="match status" value="1"/>
</dbReference>
<keyword evidence="7 10" id="KW-0812">Transmembrane</keyword>
<evidence type="ECO:0000313" key="13">
    <source>
        <dbReference type="Proteomes" id="UP000319523"/>
    </source>
</evidence>
<organism evidence="12 13">
    <name type="scientific">Mixta tenebrionis</name>
    <dbReference type="NCBI Taxonomy" id="2562439"/>
    <lineage>
        <taxon>Bacteria</taxon>
        <taxon>Pseudomonadati</taxon>
        <taxon>Pseudomonadota</taxon>
        <taxon>Gammaproteobacteria</taxon>
        <taxon>Enterobacterales</taxon>
        <taxon>Erwiniaceae</taxon>
        <taxon>Mixta</taxon>
    </lineage>
</organism>
<dbReference type="PROSITE" id="PS50928">
    <property type="entry name" value="ABC_TM1"/>
    <property type="match status" value="1"/>
</dbReference>
<feature type="transmembrane region" description="Helical" evidence="10">
    <location>
        <begin position="515"/>
        <end position="537"/>
    </location>
</feature>
<evidence type="ECO:0000256" key="1">
    <source>
        <dbReference type="ARBA" id="ARBA00004429"/>
    </source>
</evidence>
<evidence type="ECO:0000256" key="5">
    <source>
        <dbReference type="ARBA" id="ARBA00022475"/>
    </source>
</evidence>
<protein>
    <recommendedName>
        <fullName evidence="3 10">Phosphate transport system permease protein PstA</fullName>
    </recommendedName>
</protein>
<evidence type="ECO:0000256" key="3">
    <source>
        <dbReference type="ARBA" id="ARBA00016864"/>
    </source>
</evidence>
<dbReference type="AlphaFoldDB" id="A0A506VAJ8"/>
<evidence type="ECO:0000256" key="4">
    <source>
        <dbReference type="ARBA" id="ARBA00022448"/>
    </source>
</evidence>
<keyword evidence="6" id="KW-0997">Cell inner membrane</keyword>
<dbReference type="GO" id="GO:0005886">
    <property type="term" value="C:plasma membrane"/>
    <property type="evidence" value="ECO:0007669"/>
    <property type="project" value="UniProtKB-SubCell"/>
</dbReference>
<feature type="transmembrane region" description="Helical" evidence="10">
    <location>
        <begin position="434"/>
        <end position="456"/>
    </location>
</feature>
<dbReference type="GO" id="GO:0035435">
    <property type="term" value="P:phosphate ion transmembrane transport"/>
    <property type="evidence" value="ECO:0007669"/>
    <property type="project" value="InterPro"/>
</dbReference>
<dbReference type="OrthoDB" id="9807065at2"/>
<keyword evidence="9 10" id="KW-0472">Membrane</keyword>
<comment type="similarity">
    <text evidence="2 10">Belongs to the binding-protein-dependent transport system permease family. CysTW subfamily.</text>
</comment>
<dbReference type="PANTHER" id="PTHR43470">
    <property type="entry name" value="PHOSPHATE TRANSPORT SYSTEM PERMEASE PROTEIN PSTA-RELATED"/>
    <property type="match status" value="1"/>
</dbReference>
<comment type="caution">
    <text evidence="12">The sequence shown here is derived from an EMBL/GenBank/DDBJ whole genome shotgun (WGS) entry which is preliminary data.</text>
</comment>
<dbReference type="EMBL" id="VHQI01000005">
    <property type="protein sequence ID" value="TPW42300.1"/>
    <property type="molecule type" value="Genomic_DNA"/>
</dbReference>
<dbReference type="SUPFAM" id="SSF161098">
    <property type="entry name" value="MetI-like"/>
    <property type="match status" value="1"/>
</dbReference>
<dbReference type="Proteomes" id="UP000319523">
    <property type="component" value="Unassembled WGS sequence"/>
</dbReference>
<keyword evidence="8 10" id="KW-1133">Transmembrane helix</keyword>
<evidence type="ECO:0000256" key="9">
    <source>
        <dbReference type="ARBA" id="ARBA00023136"/>
    </source>
</evidence>
<reference evidence="12 13" key="1">
    <citation type="submission" date="2019-06" db="EMBL/GenBank/DDBJ databases">
        <authorList>
            <person name="Yang Y."/>
        </authorList>
    </citation>
    <scope>NUCLEOTIDE SEQUENCE [LARGE SCALE GENOMIC DNA]</scope>
    <source>
        <strain evidence="12 13">BIT-26</strain>
    </source>
</reference>
<evidence type="ECO:0000259" key="11">
    <source>
        <dbReference type="PROSITE" id="PS50928"/>
    </source>
</evidence>
<dbReference type="RefSeq" id="WP_141176003.1">
    <property type="nucleotide sequence ID" value="NZ_JBHUFX010000005.1"/>
</dbReference>
<keyword evidence="13" id="KW-1185">Reference proteome</keyword>
<dbReference type="InterPro" id="IPR000515">
    <property type="entry name" value="MetI-like"/>
</dbReference>
<evidence type="ECO:0000313" key="12">
    <source>
        <dbReference type="EMBL" id="TPW42300.1"/>
    </source>
</evidence>
<evidence type="ECO:0000256" key="8">
    <source>
        <dbReference type="ARBA" id="ARBA00022989"/>
    </source>
</evidence>
<evidence type="ECO:0000256" key="2">
    <source>
        <dbReference type="ARBA" id="ARBA00007069"/>
    </source>
</evidence>
<feature type="transmembrane region" description="Helical" evidence="10">
    <location>
        <begin position="339"/>
        <end position="367"/>
    </location>
</feature>
<name>A0A506VAJ8_9GAMM</name>
<proteinExistence type="inferred from homology"/>
<sequence length="550" mass="61129">MNALRQNDRWRWLTAGAVAFSLLAFLLLLGLLAWQGLRHFWPQPVTLFTLAQPAAGEVRVLGEVIDRQSLSRQQLIEAGLPQARQLPEQLTRYLIKTGNRDFAAPDFRTLLESDIQRREQPRDVLMVQRRVGGVALGWFAGLFENQQPLIAQDMQHALQQRLQQTHQQLALAEQVRRNEMARITAQLEALEVEELKRKAAGEENEQSRSLLAANRAELQRQFAIQAERRASLLQESARSTLALRDASGQLHRIPLVQIVDAWHPNAMSLAQKFRHFLHQLWRFVADSPGNASHGEESAFPAIFGTVLMVLLMSVVVMPLGVIAAVWLHEYAGQNTLTRLVRIAVVNLAGVPSIVYGVFGLGFFVWLIGGTLDQLFYATALPNPTFGTPGLLWAALTLALLTLPVVIVATEEGLARIPVALRHGSLALGATRAETLWHVTLPLAAPAMLTGLILAVARAAGETAPLMLVGVVKMAPELPVDNVFPWLHLDRKFMHLGFQIYDLAFQSPNAEADRPVVYATALLLVMIILGLNLTAMGLRHRLRERYRSLVQ</sequence>
<feature type="domain" description="ABC transmembrane type-1" evidence="11">
    <location>
        <begin position="302"/>
        <end position="534"/>
    </location>
</feature>
<feature type="transmembrane region" description="Helical" evidence="10">
    <location>
        <begin position="12"/>
        <end position="34"/>
    </location>
</feature>
<evidence type="ECO:0000256" key="10">
    <source>
        <dbReference type="RuleBase" id="RU363043"/>
    </source>
</evidence>
<dbReference type="Pfam" id="PF00528">
    <property type="entry name" value="BPD_transp_1"/>
    <property type="match status" value="1"/>
</dbReference>
<keyword evidence="4" id="KW-0813">Transport</keyword>
<feature type="transmembrane region" description="Helical" evidence="10">
    <location>
        <begin position="390"/>
        <end position="413"/>
    </location>
</feature>
<feature type="transmembrane region" description="Helical" evidence="10">
    <location>
        <begin position="301"/>
        <end position="327"/>
    </location>
</feature>
<evidence type="ECO:0000256" key="7">
    <source>
        <dbReference type="ARBA" id="ARBA00022692"/>
    </source>
</evidence>
<gene>
    <name evidence="12" type="primary">pstA</name>
    <name evidence="12" type="ORF">FKM52_09700</name>
</gene>
<evidence type="ECO:0000256" key="6">
    <source>
        <dbReference type="ARBA" id="ARBA00022519"/>
    </source>
</evidence>
<dbReference type="GO" id="GO:0005315">
    <property type="term" value="F:phosphate transmembrane transporter activity"/>
    <property type="evidence" value="ECO:0007669"/>
    <property type="project" value="InterPro"/>
</dbReference>
<dbReference type="InterPro" id="IPR035906">
    <property type="entry name" value="MetI-like_sf"/>
</dbReference>
<keyword evidence="5 10" id="KW-1003">Cell membrane</keyword>